<comment type="similarity">
    <text evidence="1">Belongs to the RecJ family.</text>
</comment>
<dbReference type="InterPro" id="IPR003156">
    <property type="entry name" value="DHHA1_dom"/>
</dbReference>
<dbReference type="Gene3D" id="3.90.1640.30">
    <property type="match status" value="1"/>
</dbReference>
<evidence type="ECO:0000259" key="6">
    <source>
        <dbReference type="Pfam" id="PF01368"/>
    </source>
</evidence>
<evidence type="ECO:0000259" key="8">
    <source>
        <dbReference type="Pfam" id="PF17768"/>
    </source>
</evidence>
<dbReference type="EMBL" id="JANFXK010000016">
    <property type="protein sequence ID" value="MCQ4637766.1"/>
    <property type="molecule type" value="Genomic_DNA"/>
</dbReference>
<name>A0ABT1RSB8_9FIRM</name>
<dbReference type="PANTHER" id="PTHR30255:SF2">
    <property type="entry name" value="SINGLE-STRANDED-DNA-SPECIFIC EXONUCLEASE RECJ"/>
    <property type="match status" value="1"/>
</dbReference>
<dbReference type="InterPro" id="IPR041122">
    <property type="entry name" value="RecJ_OB"/>
</dbReference>
<dbReference type="Pfam" id="PF01368">
    <property type="entry name" value="DHH"/>
    <property type="match status" value="1"/>
</dbReference>
<evidence type="ECO:0000313" key="10">
    <source>
        <dbReference type="Proteomes" id="UP001524502"/>
    </source>
</evidence>
<dbReference type="InterPro" id="IPR051673">
    <property type="entry name" value="SSDNA_exonuclease_RecJ"/>
</dbReference>
<dbReference type="GO" id="GO:0004527">
    <property type="term" value="F:exonuclease activity"/>
    <property type="evidence" value="ECO:0007669"/>
    <property type="project" value="UniProtKB-KW"/>
</dbReference>
<dbReference type="InterPro" id="IPR001667">
    <property type="entry name" value="DDH_dom"/>
</dbReference>
<dbReference type="Pfam" id="PF02272">
    <property type="entry name" value="DHHA1"/>
    <property type="match status" value="1"/>
</dbReference>
<evidence type="ECO:0000256" key="2">
    <source>
        <dbReference type="ARBA" id="ARBA00019841"/>
    </source>
</evidence>
<feature type="domain" description="RecJ OB" evidence="8">
    <location>
        <begin position="436"/>
        <end position="542"/>
    </location>
</feature>
<dbReference type="Pfam" id="PF17768">
    <property type="entry name" value="RecJ_OB"/>
    <property type="match status" value="1"/>
</dbReference>
<dbReference type="SUPFAM" id="SSF64182">
    <property type="entry name" value="DHH phosphoesterases"/>
    <property type="match status" value="1"/>
</dbReference>
<dbReference type="Gene3D" id="3.10.310.30">
    <property type="match status" value="1"/>
</dbReference>
<sequence length="545" mass="60546">MNYIDPIILELLKKRGISDDAEIKEFLSDKPQKTYDPFLLSDLEAGVDLLLRAIHDKKRICVYGDYDADGITSVSILMEFLGTLTDRLQYYIPSRFDEGYGLNAEAVRKIRAGGSDVLVTVDCGSVSYEEVELAKELGMEVLVTDHHSITDVRADCLLINPKRPDCLYPFRELAGCGVAFKLIQGIQKKADIPRKVLNRALDLVALGTIADVVPLLDENRTLVKHGMHIISSGLRPGLAALIEGISLKRDSLRSDQIAFGVAPHLNAAGRMGDAKIAASLMLEKDKDAVGRQVSQLIDFNKQRKKTQEEAYQLCTQIIDQHLADRNFLVVYAEDVHEGIAGIVAGKLKDKYERPTILVTPSGDHLKGTGRSVSGVNLYEVLKSHEDLFLRFGGHEGACGFSMEQDKLDTLEDLLEQDMKRMLQEDPELFSRQINADLPLAVGDITLELAQGLELLAPFGSKNPKPFFLLENVRAARLQPMGADGKHIRFFAISEDGQSLECVLFNRAKDFESALYGEKSINLIGSVDFQEWRGNKRVQFNVESVV</sequence>
<evidence type="ECO:0000256" key="4">
    <source>
        <dbReference type="ARBA" id="ARBA00022801"/>
    </source>
</evidence>
<reference evidence="9 10" key="1">
    <citation type="submission" date="2022-06" db="EMBL/GenBank/DDBJ databases">
        <title>Isolation of gut microbiota from human fecal samples.</title>
        <authorList>
            <person name="Pamer E.G."/>
            <person name="Barat B."/>
            <person name="Waligurski E."/>
            <person name="Medina S."/>
            <person name="Paddock L."/>
            <person name="Mostad J."/>
        </authorList>
    </citation>
    <scope>NUCLEOTIDE SEQUENCE [LARGE SCALE GENOMIC DNA]</scope>
    <source>
        <strain evidence="9 10">SL.3.17</strain>
    </source>
</reference>
<comment type="caution">
    <text evidence="9">The sequence shown here is derived from an EMBL/GenBank/DDBJ whole genome shotgun (WGS) entry which is preliminary data.</text>
</comment>
<dbReference type="InterPro" id="IPR038763">
    <property type="entry name" value="DHH_sf"/>
</dbReference>
<dbReference type="InterPro" id="IPR004610">
    <property type="entry name" value="RecJ"/>
</dbReference>
<dbReference type="Proteomes" id="UP001524502">
    <property type="component" value="Unassembled WGS sequence"/>
</dbReference>
<feature type="domain" description="DHHA1" evidence="7">
    <location>
        <begin position="326"/>
        <end position="419"/>
    </location>
</feature>
<dbReference type="NCBIfam" id="TIGR00644">
    <property type="entry name" value="recJ"/>
    <property type="match status" value="1"/>
</dbReference>
<dbReference type="RefSeq" id="WP_256132950.1">
    <property type="nucleotide sequence ID" value="NZ_JANFXK010000016.1"/>
</dbReference>
<evidence type="ECO:0000256" key="3">
    <source>
        <dbReference type="ARBA" id="ARBA00022722"/>
    </source>
</evidence>
<protein>
    <recommendedName>
        <fullName evidence="2">Single-stranded-DNA-specific exonuclease RecJ</fullName>
    </recommendedName>
</protein>
<proteinExistence type="inferred from homology"/>
<organism evidence="9 10">
    <name type="scientific">Anaerovorax odorimutans</name>
    <dbReference type="NCBI Taxonomy" id="109327"/>
    <lineage>
        <taxon>Bacteria</taxon>
        <taxon>Bacillati</taxon>
        <taxon>Bacillota</taxon>
        <taxon>Clostridia</taxon>
        <taxon>Peptostreptococcales</taxon>
        <taxon>Anaerovoracaceae</taxon>
        <taxon>Anaerovorax</taxon>
    </lineage>
</organism>
<keyword evidence="4" id="KW-0378">Hydrolase</keyword>
<feature type="domain" description="DDH" evidence="6">
    <location>
        <begin position="59"/>
        <end position="208"/>
    </location>
</feature>
<keyword evidence="5 9" id="KW-0269">Exonuclease</keyword>
<evidence type="ECO:0000256" key="5">
    <source>
        <dbReference type="ARBA" id="ARBA00022839"/>
    </source>
</evidence>
<accession>A0ABT1RSB8</accession>
<keyword evidence="3" id="KW-0540">Nuclease</keyword>
<dbReference type="PANTHER" id="PTHR30255">
    <property type="entry name" value="SINGLE-STRANDED-DNA-SPECIFIC EXONUCLEASE RECJ"/>
    <property type="match status" value="1"/>
</dbReference>
<gene>
    <name evidence="9" type="primary">recJ</name>
    <name evidence="9" type="ORF">NE619_13610</name>
</gene>
<evidence type="ECO:0000313" key="9">
    <source>
        <dbReference type="EMBL" id="MCQ4637766.1"/>
    </source>
</evidence>
<evidence type="ECO:0000259" key="7">
    <source>
        <dbReference type="Pfam" id="PF02272"/>
    </source>
</evidence>
<evidence type="ECO:0000256" key="1">
    <source>
        <dbReference type="ARBA" id="ARBA00005915"/>
    </source>
</evidence>
<keyword evidence="10" id="KW-1185">Reference proteome</keyword>